<name>A0A967E899_9FLAO</name>
<protein>
    <recommendedName>
        <fullName evidence="2">DUF3108 domain-containing protein</fullName>
    </recommendedName>
</protein>
<dbReference type="Pfam" id="PF21347">
    <property type="entry name" value="DUF3108_like"/>
    <property type="match status" value="1"/>
</dbReference>
<reference evidence="3" key="2">
    <citation type="submission" date="2020-03" db="EMBL/GenBank/DDBJ databases">
        <title>Flavobacteriaceae bacterium strain TP-CH-4, a member of the family Flavobacteriaceae isolated from a deep-sea seamount.</title>
        <authorList>
            <person name="Zhang D.-C."/>
        </authorList>
    </citation>
    <scope>NUCLEOTIDE SEQUENCE</scope>
    <source>
        <strain evidence="3">TP-CH-4</strain>
    </source>
</reference>
<reference evidence="3" key="1">
    <citation type="submission" date="2019-07" db="EMBL/GenBank/DDBJ databases">
        <authorList>
            <person name="De-Chao Zhang Q."/>
        </authorList>
    </citation>
    <scope>NUCLEOTIDE SEQUENCE</scope>
    <source>
        <strain evidence="3">TP-CH-4</strain>
    </source>
</reference>
<gene>
    <name evidence="3" type="ORF">FK220_019030</name>
</gene>
<dbReference type="Proteomes" id="UP000707206">
    <property type="component" value="Unassembled WGS sequence"/>
</dbReference>
<dbReference type="AlphaFoldDB" id="A0A967E899"/>
<dbReference type="EMBL" id="VIKU02000008">
    <property type="protein sequence ID" value="NHF61455.1"/>
    <property type="molecule type" value="Genomic_DNA"/>
</dbReference>
<evidence type="ECO:0000259" key="2">
    <source>
        <dbReference type="Pfam" id="PF21347"/>
    </source>
</evidence>
<evidence type="ECO:0000313" key="3">
    <source>
        <dbReference type="EMBL" id="NHF61455.1"/>
    </source>
</evidence>
<evidence type="ECO:0000256" key="1">
    <source>
        <dbReference type="SAM" id="SignalP"/>
    </source>
</evidence>
<keyword evidence="4" id="KW-1185">Reference proteome</keyword>
<dbReference type="InterPro" id="IPR049279">
    <property type="entry name" value="DUF3108-like"/>
</dbReference>
<evidence type="ECO:0000313" key="4">
    <source>
        <dbReference type="Proteomes" id="UP000707206"/>
    </source>
</evidence>
<keyword evidence="1" id="KW-0732">Signal</keyword>
<organism evidence="3 4">
    <name type="scientific">Pelagihabitans pacificus</name>
    <dbReference type="NCBI Taxonomy" id="2696054"/>
    <lineage>
        <taxon>Bacteria</taxon>
        <taxon>Pseudomonadati</taxon>
        <taxon>Bacteroidota</taxon>
        <taxon>Flavobacteriia</taxon>
        <taxon>Flavobacteriales</taxon>
        <taxon>Flavobacteriaceae</taxon>
        <taxon>Pelagihabitans</taxon>
    </lineage>
</organism>
<sequence>MKKLIALVLVSASSFSLAWGQNCSKFYPMTEGTSYEYTNYNKKGKVDGVTSYTVANVTSEGDATKATMELRFTDKKGKEVFNSDYNITCLDNVVRVDYKSLFPSQMMQQYSDMGMEMDISGTDIELPNDLSVGQELADANVAVAMSMTGMTMNINVAMTDRKVETRESVTTPAGTFDCYLITETNTSETMGAKQQMNTKLWLAEGVGMVKQETYKKNGDLMSRTELTKFDQ</sequence>
<feature type="chain" id="PRO_5037260920" description="DUF3108 domain-containing protein" evidence="1">
    <location>
        <begin position="19"/>
        <end position="231"/>
    </location>
</feature>
<proteinExistence type="predicted"/>
<dbReference type="RefSeq" id="WP_152575951.1">
    <property type="nucleotide sequence ID" value="NZ_VIKU02000008.1"/>
</dbReference>
<dbReference type="Gene3D" id="2.40.360.20">
    <property type="match status" value="1"/>
</dbReference>
<feature type="domain" description="DUF3108" evidence="2">
    <location>
        <begin position="30"/>
        <end position="226"/>
    </location>
</feature>
<feature type="signal peptide" evidence="1">
    <location>
        <begin position="1"/>
        <end position="18"/>
    </location>
</feature>
<accession>A0A967E899</accession>
<comment type="caution">
    <text evidence="3">The sequence shown here is derived from an EMBL/GenBank/DDBJ whole genome shotgun (WGS) entry which is preliminary data.</text>
</comment>